<accession>A0ABQ8Q1I2</accession>
<evidence type="ECO:0000313" key="3">
    <source>
        <dbReference type="EMBL" id="KAJ3992638.1"/>
    </source>
</evidence>
<feature type="chain" id="PRO_5046143083" description="F-box domain-containing protein" evidence="2">
    <location>
        <begin position="21"/>
        <end position="394"/>
    </location>
</feature>
<protein>
    <recommendedName>
        <fullName evidence="5">F-box domain-containing protein</fullName>
    </recommendedName>
</protein>
<evidence type="ECO:0000256" key="2">
    <source>
        <dbReference type="SAM" id="SignalP"/>
    </source>
</evidence>
<comment type="caution">
    <text evidence="3">The sequence shown here is derived from an EMBL/GenBank/DDBJ whole genome shotgun (WGS) entry which is preliminary data.</text>
</comment>
<evidence type="ECO:0000313" key="4">
    <source>
        <dbReference type="Proteomes" id="UP001163828"/>
    </source>
</evidence>
<organism evidence="3 4">
    <name type="scientific">Lentinula boryana</name>
    <dbReference type="NCBI Taxonomy" id="40481"/>
    <lineage>
        <taxon>Eukaryota</taxon>
        <taxon>Fungi</taxon>
        <taxon>Dikarya</taxon>
        <taxon>Basidiomycota</taxon>
        <taxon>Agaricomycotina</taxon>
        <taxon>Agaricomycetes</taxon>
        <taxon>Agaricomycetidae</taxon>
        <taxon>Agaricales</taxon>
        <taxon>Marasmiineae</taxon>
        <taxon>Omphalotaceae</taxon>
        <taxon>Lentinula</taxon>
    </lineage>
</organism>
<evidence type="ECO:0008006" key="5">
    <source>
        <dbReference type="Google" id="ProtNLM"/>
    </source>
</evidence>
<reference evidence="3" key="1">
    <citation type="submission" date="2022-08" db="EMBL/GenBank/DDBJ databases">
        <authorList>
            <consortium name="DOE Joint Genome Institute"/>
            <person name="Min B."/>
            <person name="Riley R."/>
            <person name="Sierra-Patev S."/>
            <person name="Naranjo-Ortiz M."/>
            <person name="Looney B."/>
            <person name="Konkel Z."/>
            <person name="Slot J.C."/>
            <person name="Sakamoto Y."/>
            <person name="Steenwyk J.L."/>
            <person name="Rokas A."/>
            <person name="Carro J."/>
            <person name="Camarero S."/>
            <person name="Ferreira P."/>
            <person name="Molpeceres G."/>
            <person name="Ruiz-Duenas F.J."/>
            <person name="Serrano A."/>
            <person name="Henrissat B."/>
            <person name="Drula E."/>
            <person name="Hughes K.W."/>
            <person name="Mata J.L."/>
            <person name="Ishikawa N.K."/>
            <person name="Vargas-Isla R."/>
            <person name="Ushijima S."/>
            <person name="Smith C.A."/>
            <person name="Ahrendt S."/>
            <person name="Andreopoulos W."/>
            <person name="He G."/>
            <person name="Labutti K."/>
            <person name="Lipzen A."/>
            <person name="Ng V."/>
            <person name="Sandor L."/>
            <person name="Barry K."/>
            <person name="Martinez A.T."/>
            <person name="Xiao Y."/>
            <person name="Gibbons J.G."/>
            <person name="Terashima K."/>
            <person name="Hibbett D.S."/>
            <person name="Grigoriev I.V."/>
        </authorList>
    </citation>
    <scope>NUCLEOTIDE SEQUENCE</scope>
    <source>
        <strain evidence="3">TFB10827</strain>
    </source>
</reference>
<gene>
    <name evidence="3" type="ORF">F5050DRAFT_1855036</name>
</gene>
<proteinExistence type="predicted"/>
<evidence type="ECO:0000256" key="1">
    <source>
        <dbReference type="SAM" id="MobiDB-lite"/>
    </source>
</evidence>
<dbReference type="CDD" id="cd09917">
    <property type="entry name" value="F-box_SF"/>
    <property type="match status" value="1"/>
</dbReference>
<sequence>MRFNTLWTSLMLCLVAAVHTAPVGESSQTGLTQPLSSVHQGALKSKHLDITVGDGQVDVPVMLLWRMKCLAREALEHWGVKDAKVVNIEITNGIVKKGTASFPTEFKLEGDIEECPQGKPCIGKVDNDAAPAQGSVKSSVAEKTYDSKKSDIPSPTPHAGSYLFICLPPAVIFVQPQFISPPKDALSSTWPSRKSNSGVPVGVNASVEPLITSTPSKRTLITRQPTEILDVIAFHIVSRSDLFNLALTCSRMHNVVIPRRLEVLDERALSGTGSCPCTKMVPGGISSTETDLDDEVRMHEKQEHYLLNALSRMTHPRILRLCRTLKEVKIFDNLIFLPVIVAEDVVENFPDTVARKVRVVALKSTRHAYGSVKHPDFTGVKGMLSSCPNLEVWG</sequence>
<name>A0ABQ8Q1I2_9AGAR</name>
<keyword evidence="2" id="KW-0732">Signal</keyword>
<feature type="signal peptide" evidence="2">
    <location>
        <begin position="1"/>
        <end position="20"/>
    </location>
</feature>
<dbReference type="Proteomes" id="UP001163828">
    <property type="component" value="Unassembled WGS sequence"/>
</dbReference>
<dbReference type="EMBL" id="MU790836">
    <property type="protein sequence ID" value="KAJ3992638.1"/>
    <property type="molecule type" value="Genomic_DNA"/>
</dbReference>
<keyword evidence="4" id="KW-1185">Reference proteome</keyword>
<feature type="region of interest" description="Disordered" evidence="1">
    <location>
        <begin position="126"/>
        <end position="153"/>
    </location>
</feature>